<dbReference type="Proteomes" id="UP000663844">
    <property type="component" value="Unassembled WGS sequence"/>
</dbReference>
<sequence>MPPLKLNMDITVLPPDVLSLYDEPFYELVRKLAGSVEAKLLQVQGVRGAYSLIHIEDVFDILKYKCKELDEI</sequence>
<evidence type="ECO:0000313" key="1">
    <source>
        <dbReference type="EMBL" id="CAF0970261.1"/>
    </source>
</evidence>
<proteinExistence type="predicted"/>
<gene>
    <name evidence="1" type="ORF">JYZ213_LOCUS14352</name>
    <name evidence="2" type="ORF">OXD698_LOCUS24362</name>
</gene>
<comment type="caution">
    <text evidence="2">The sequence shown here is derived from an EMBL/GenBank/DDBJ whole genome shotgun (WGS) entry which is preliminary data.</text>
</comment>
<name>A0A819HZH2_9BILA</name>
<protein>
    <submittedName>
        <fullName evidence="2">Uncharacterized protein</fullName>
    </submittedName>
</protein>
<dbReference type="Proteomes" id="UP000663845">
    <property type="component" value="Unassembled WGS sequence"/>
</dbReference>
<evidence type="ECO:0000313" key="3">
    <source>
        <dbReference type="Proteomes" id="UP000663844"/>
    </source>
</evidence>
<dbReference type="EMBL" id="CAJOAZ010002237">
    <property type="protein sequence ID" value="CAF3908826.1"/>
    <property type="molecule type" value="Genomic_DNA"/>
</dbReference>
<organism evidence="2 3">
    <name type="scientific">Adineta steineri</name>
    <dbReference type="NCBI Taxonomy" id="433720"/>
    <lineage>
        <taxon>Eukaryota</taxon>
        <taxon>Metazoa</taxon>
        <taxon>Spiralia</taxon>
        <taxon>Gnathifera</taxon>
        <taxon>Rotifera</taxon>
        <taxon>Eurotatoria</taxon>
        <taxon>Bdelloidea</taxon>
        <taxon>Adinetida</taxon>
        <taxon>Adinetidae</taxon>
        <taxon>Adineta</taxon>
    </lineage>
</organism>
<accession>A0A819HZH2</accession>
<dbReference type="AlphaFoldDB" id="A0A819HZH2"/>
<evidence type="ECO:0000313" key="2">
    <source>
        <dbReference type="EMBL" id="CAF3908826.1"/>
    </source>
</evidence>
<reference evidence="2" key="1">
    <citation type="submission" date="2021-02" db="EMBL/GenBank/DDBJ databases">
        <authorList>
            <person name="Nowell W R."/>
        </authorList>
    </citation>
    <scope>NUCLEOTIDE SEQUENCE</scope>
</reference>
<dbReference type="EMBL" id="CAJNOG010000119">
    <property type="protein sequence ID" value="CAF0970261.1"/>
    <property type="molecule type" value="Genomic_DNA"/>
</dbReference>